<protein>
    <submittedName>
        <fullName evidence="1">Uncharacterized protein</fullName>
    </submittedName>
</protein>
<name>A0A4Y7KNA3_PAPSO</name>
<evidence type="ECO:0000313" key="1">
    <source>
        <dbReference type="EMBL" id="RZC74346.1"/>
    </source>
</evidence>
<proteinExistence type="predicted"/>
<keyword evidence="2" id="KW-1185">Reference proteome</keyword>
<reference evidence="1 2" key="1">
    <citation type="journal article" date="2018" name="Science">
        <title>The opium poppy genome and morphinan production.</title>
        <authorList>
            <person name="Guo L."/>
            <person name="Winzer T."/>
            <person name="Yang X."/>
            <person name="Li Y."/>
            <person name="Ning Z."/>
            <person name="He Z."/>
            <person name="Teodor R."/>
            <person name="Lu Y."/>
            <person name="Bowser T.A."/>
            <person name="Graham I.A."/>
            <person name="Ye K."/>
        </authorList>
    </citation>
    <scope>NUCLEOTIDE SEQUENCE [LARGE SCALE GENOMIC DNA]</scope>
    <source>
        <strain evidence="2">cv. HN1</strain>
        <tissue evidence="1">Leaves</tissue>
    </source>
</reference>
<dbReference type="EMBL" id="CM010722">
    <property type="protein sequence ID" value="RZC74346.1"/>
    <property type="molecule type" value="Genomic_DNA"/>
</dbReference>
<dbReference type="Gramene" id="RZC74346">
    <property type="protein sequence ID" value="RZC74346"/>
    <property type="gene ID" value="C5167_049825"/>
</dbReference>
<gene>
    <name evidence="1" type="ORF">C5167_049825</name>
</gene>
<dbReference type="AlphaFoldDB" id="A0A4Y7KNA3"/>
<organism evidence="1 2">
    <name type="scientific">Papaver somniferum</name>
    <name type="common">Opium poppy</name>
    <dbReference type="NCBI Taxonomy" id="3469"/>
    <lineage>
        <taxon>Eukaryota</taxon>
        <taxon>Viridiplantae</taxon>
        <taxon>Streptophyta</taxon>
        <taxon>Embryophyta</taxon>
        <taxon>Tracheophyta</taxon>
        <taxon>Spermatophyta</taxon>
        <taxon>Magnoliopsida</taxon>
        <taxon>Ranunculales</taxon>
        <taxon>Papaveraceae</taxon>
        <taxon>Papaveroideae</taxon>
        <taxon>Papaver</taxon>
    </lineage>
</organism>
<accession>A0A4Y7KNA3</accession>
<dbReference type="Proteomes" id="UP000316621">
    <property type="component" value="Chromosome 8"/>
</dbReference>
<sequence length="119" mass="13874">MLRRSYKKLMSRSREGVEDRLKGCTIKKDRIRKYALPRKGSYLCTRCCKREIVTPTMVQVHKDYFRLSVLDMLLNQNVHKTRSKAEIKVYALCATVLWSALMQSKEGEINTTIMAPCNK</sequence>
<evidence type="ECO:0000313" key="2">
    <source>
        <dbReference type="Proteomes" id="UP000316621"/>
    </source>
</evidence>